<name>A0ABT8B086_9NEIS</name>
<sequence>MGFAEWTLLIGGLLVTMVLTSTLLGRLPLSSAMIYLALGYLLGPAGMNVLRPDPFVHAALLERITEVALLISLFAVGLQLGVPLRDSRWRLPLRLAFISMAAMVAMITLLGVWLLDLPLGAAVLLGAILAPTDPVLASDVQSDPGTHPDRLGFSLAGEGGLNDGAAFPFVMLGLGLLGLHELGPGWLRWWGVDLLWATLGGMLIGGVLGMATGRLVVYLRSRHGEAVGLDVFLGLGLVCLAYGIAQLSLASGFLAVFGAGLALQRVQEQPQPYTHPLKPTDDPEGRSYDELATHSHHASATMRDSVRGFNGQLEKLAELALVLTVGAMLAYAHPLPAVWWFVPLLLLVLRPLSVWVVTTGERLTQPQRAMIGWFGIRGIGSMFYLLLVLSRGVEGVPADILVSLTLWTVATSIVVHGLTAQPLMQRYVNWRQRRLAELNQSSLPD</sequence>
<proteinExistence type="predicted"/>
<comment type="caution">
    <text evidence="11">The sequence shown here is derived from an EMBL/GenBank/DDBJ whole genome shotgun (WGS) entry which is preliminary data.</text>
</comment>
<evidence type="ECO:0000256" key="4">
    <source>
        <dbReference type="ARBA" id="ARBA00022475"/>
    </source>
</evidence>
<feature type="domain" description="Cation/H+ exchanger transmembrane" evidence="10">
    <location>
        <begin position="15"/>
        <end position="270"/>
    </location>
</feature>
<gene>
    <name evidence="11" type="ORF">QWZ03_01820</name>
</gene>
<keyword evidence="8 9" id="KW-0472">Membrane</keyword>
<feature type="transmembrane region" description="Helical" evidence="9">
    <location>
        <begin position="338"/>
        <end position="358"/>
    </location>
</feature>
<comment type="subcellular location">
    <subcellularLocation>
        <location evidence="1">Cell membrane</location>
        <topology evidence="1">Multi-pass membrane protein</topology>
    </subcellularLocation>
</comment>
<feature type="transmembrane region" description="Helical" evidence="9">
    <location>
        <begin position="6"/>
        <end position="25"/>
    </location>
</feature>
<evidence type="ECO:0000256" key="6">
    <source>
        <dbReference type="ARBA" id="ARBA00022989"/>
    </source>
</evidence>
<feature type="transmembrane region" description="Helical" evidence="9">
    <location>
        <begin position="401"/>
        <end position="424"/>
    </location>
</feature>
<keyword evidence="4" id="KW-1003">Cell membrane</keyword>
<dbReference type="InterPro" id="IPR006153">
    <property type="entry name" value="Cation/H_exchanger_TM"/>
</dbReference>
<evidence type="ECO:0000259" key="10">
    <source>
        <dbReference type="Pfam" id="PF00999"/>
    </source>
</evidence>
<dbReference type="Gene3D" id="1.20.1530.20">
    <property type="match status" value="1"/>
</dbReference>
<accession>A0ABT8B086</accession>
<feature type="transmembrane region" description="Helical" evidence="9">
    <location>
        <begin position="194"/>
        <end position="219"/>
    </location>
</feature>
<evidence type="ECO:0000256" key="8">
    <source>
        <dbReference type="ARBA" id="ARBA00023136"/>
    </source>
</evidence>
<feature type="transmembrane region" description="Helical" evidence="9">
    <location>
        <begin position="32"/>
        <end position="51"/>
    </location>
</feature>
<evidence type="ECO:0000256" key="3">
    <source>
        <dbReference type="ARBA" id="ARBA00022449"/>
    </source>
</evidence>
<reference evidence="11" key="1">
    <citation type="journal article" date="2014" name="Int. J. Syst. Evol. Microbiol.">
        <title>Complete genome of a new Firmicutes species belonging to the dominant human colonic microbiota ('Ruminococcus bicirculans') reveals two chromosomes and a selective capacity to utilize plant glucans.</title>
        <authorList>
            <consortium name="NISC Comparative Sequencing Program"/>
            <person name="Wegmann U."/>
            <person name="Louis P."/>
            <person name="Goesmann A."/>
            <person name="Henrissat B."/>
            <person name="Duncan S.H."/>
            <person name="Flint H.J."/>
        </authorList>
    </citation>
    <scope>NUCLEOTIDE SEQUENCE</scope>
    <source>
        <strain evidence="11">CECT 7703</strain>
    </source>
</reference>
<dbReference type="PANTHER" id="PTHR32507:SF8">
    <property type="entry name" value="CNH1P"/>
    <property type="match status" value="1"/>
</dbReference>
<keyword evidence="7" id="KW-0406">Ion transport</keyword>
<evidence type="ECO:0000313" key="11">
    <source>
        <dbReference type="EMBL" id="MDN3575508.1"/>
    </source>
</evidence>
<feature type="transmembrane region" description="Helical" evidence="9">
    <location>
        <begin position="231"/>
        <end position="263"/>
    </location>
</feature>
<dbReference type="InterPro" id="IPR038770">
    <property type="entry name" value="Na+/solute_symporter_sf"/>
</dbReference>
<feature type="transmembrane region" description="Helical" evidence="9">
    <location>
        <begin position="63"/>
        <end position="83"/>
    </location>
</feature>
<keyword evidence="6 9" id="KW-1133">Transmembrane helix</keyword>
<feature type="transmembrane region" description="Helical" evidence="9">
    <location>
        <begin position="95"/>
        <end position="115"/>
    </location>
</feature>
<dbReference type="PANTHER" id="PTHR32507">
    <property type="entry name" value="NA(+)/H(+) ANTIPORTER 1"/>
    <property type="match status" value="1"/>
</dbReference>
<keyword evidence="12" id="KW-1185">Reference proteome</keyword>
<keyword evidence="3" id="KW-0050">Antiport</keyword>
<evidence type="ECO:0000256" key="9">
    <source>
        <dbReference type="SAM" id="Phobius"/>
    </source>
</evidence>
<feature type="domain" description="Cation/H+ exchanger transmembrane" evidence="10">
    <location>
        <begin position="315"/>
        <end position="425"/>
    </location>
</feature>
<organism evidence="11 12">
    <name type="scientific">Chitinimonas viridis</name>
    <dbReference type="NCBI Taxonomy" id="664880"/>
    <lineage>
        <taxon>Bacteria</taxon>
        <taxon>Pseudomonadati</taxon>
        <taxon>Pseudomonadota</taxon>
        <taxon>Betaproteobacteria</taxon>
        <taxon>Neisseriales</taxon>
        <taxon>Chitinibacteraceae</taxon>
        <taxon>Chitinimonas</taxon>
    </lineage>
</organism>
<keyword evidence="5 9" id="KW-0812">Transmembrane</keyword>
<reference evidence="11" key="2">
    <citation type="submission" date="2023-06" db="EMBL/GenBank/DDBJ databases">
        <authorList>
            <person name="Lucena T."/>
            <person name="Sun Q."/>
        </authorList>
    </citation>
    <scope>NUCLEOTIDE SEQUENCE</scope>
    <source>
        <strain evidence="11">CECT 7703</strain>
    </source>
</reference>
<evidence type="ECO:0000256" key="5">
    <source>
        <dbReference type="ARBA" id="ARBA00022692"/>
    </source>
</evidence>
<dbReference type="RefSeq" id="WP_290331167.1">
    <property type="nucleotide sequence ID" value="NZ_JAUFPU010000002.1"/>
</dbReference>
<feature type="transmembrane region" description="Helical" evidence="9">
    <location>
        <begin position="370"/>
        <end position="389"/>
    </location>
</feature>
<keyword evidence="2" id="KW-0813">Transport</keyword>
<dbReference type="EMBL" id="JAUFPU010000002">
    <property type="protein sequence ID" value="MDN3575508.1"/>
    <property type="molecule type" value="Genomic_DNA"/>
</dbReference>
<evidence type="ECO:0000256" key="2">
    <source>
        <dbReference type="ARBA" id="ARBA00022448"/>
    </source>
</evidence>
<dbReference type="Proteomes" id="UP001180081">
    <property type="component" value="Unassembled WGS sequence"/>
</dbReference>
<dbReference type="Pfam" id="PF00999">
    <property type="entry name" value="Na_H_Exchanger"/>
    <property type="match status" value="2"/>
</dbReference>
<evidence type="ECO:0000256" key="7">
    <source>
        <dbReference type="ARBA" id="ARBA00023065"/>
    </source>
</evidence>
<evidence type="ECO:0000313" key="12">
    <source>
        <dbReference type="Proteomes" id="UP001180081"/>
    </source>
</evidence>
<protein>
    <submittedName>
        <fullName evidence="11">Sodium:proton antiporter</fullName>
    </submittedName>
</protein>
<evidence type="ECO:0000256" key="1">
    <source>
        <dbReference type="ARBA" id="ARBA00004651"/>
    </source>
</evidence>